<keyword evidence="2" id="KW-0806">Transcription termination</keyword>
<dbReference type="Gene3D" id="1.25.70.10">
    <property type="entry name" value="Transcription termination factor 3, mitochondrial"/>
    <property type="match status" value="1"/>
</dbReference>
<keyword evidence="2" id="KW-0805">Transcription regulation</keyword>
<reference evidence="5" key="1">
    <citation type="submission" date="2020-09" db="EMBL/GenBank/DDBJ databases">
        <title>Genome-Enabled Discovery of Anthraquinone Biosynthesis in Senna tora.</title>
        <authorList>
            <person name="Kang S.-H."/>
            <person name="Pandey R.P."/>
            <person name="Lee C.-M."/>
            <person name="Sim J.-S."/>
            <person name="Jeong J.-T."/>
            <person name="Choi B.-S."/>
            <person name="Jung M."/>
            <person name="Ginzburg D."/>
            <person name="Zhao K."/>
            <person name="Won S.Y."/>
            <person name="Oh T.-J."/>
            <person name="Yu Y."/>
            <person name="Kim N.-H."/>
            <person name="Lee O.R."/>
            <person name="Lee T.-H."/>
            <person name="Bashyal P."/>
            <person name="Kim T.-S."/>
            <person name="Lee W.-H."/>
            <person name="Kawkins C."/>
            <person name="Kim C.-K."/>
            <person name="Kim J.S."/>
            <person name="Ahn B.O."/>
            <person name="Rhee S.Y."/>
            <person name="Sohng J.K."/>
        </authorList>
    </citation>
    <scope>NUCLEOTIDE SEQUENCE</scope>
    <source>
        <tissue evidence="5">Leaf</tissue>
    </source>
</reference>
<dbReference type="PANTHER" id="PTHR13068:SF133">
    <property type="entry name" value="MITOCHONDRIAL TRANSCRIPTION TERMINATION FACTOR FAMILY PROTEIN"/>
    <property type="match status" value="1"/>
</dbReference>
<dbReference type="GO" id="GO:0003676">
    <property type="term" value="F:nucleic acid binding"/>
    <property type="evidence" value="ECO:0007669"/>
    <property type="project" value="InterPro"/>
</dbReference>
<sequence>MLNVLITRLSASQPCKRRTLLGFLLPIASPIAKSFASLVERSESNQAEGNESFTVSYLMKSCGLSANVAIDVSKRVKLKDPDKPDSVLSLLRRYEFSETQISKLVKKHPYVLLANPENTLLPKLRFLQSIGFLCSELAELIVRSPLFLKWSLEERVIPLYEALKSALNDDEKLYIALRRLRWYFLQHGVMNLAPNIKFLREHGIPQSSITKLLTNYTSLAFMKHAKLVEHVKFAKETGMEPFKPTFILAIHVSATTKKSTWKSKLEIFERCGWSRDVTLSVFRKFPICMYLSEDKIRSTMKFLVDEMHMTLEEIAKYPAVLGYSLKQRIIPRCSVVKILKMEGLINYDNSLYYYLMMSEKMFLEKFVIRLQVSVPQLLNIYKVLVLTEDCEVKSERPEQLGYVFLQLLCAQFLLFVVAFVLVQDKD</sequence>
<protein>
    <submittedName>
        <fullName evidence="5">Transcription termination factor MTERF15, mitochondrial-like</fullName>
    </submittedName>
</protein>
<dbReference type="InterPro" id="IPR038538">
    <property type="entry name" value="MTERF_sf"/>
</dbReference>
<comment type="caution">
    <text evidence="5">The sequence shown here is derived from an EMBL/GenBank/DDBJ whole genome shotgun (WGS) entry which is preliminary data.</text>
</comment>
<evidence type="ECO:0000313" key="5">
    <source>
        <dbReference type="EMBL" id="KAF7815695.1"/>
    </source>
</evidence>
<keyword evidence="4" id="KW-0812">Transmembrane</keyword>
<keyword evidence="6" id="KW-1185">Reference proteome</keyword>
<evidence type="ECO:0000256" key="3">
    <source>
        <dbReference type="ARBA" id="ARBA00022946"/>
    </source>
</evidence>
<accession>A0A834T557</accession>
<evidence type="ECO:0000256" key="1">
    <source>
        <dbReference type="ARBA" id="ARBA00007692"/>
    </source>
</evidence>
<comment type="similarity">
    <text evidence="1">Belongs to the mTERF family.</text>
</comment>
<dbReference type="AlphaFoldDB" id="A0A834T557"/>
<dbReference type="Proteomes" id="UP000634136">
    <property type="component" value="Unassembled WGS sequence"/>
</dbReference>
<dbReference type="FunFam" id="1.25.70.10:FF:000001">
    <property type="entry name" value="Mitochondrial transcription termination factor-like"/>
    <property type="match status" value="1"/>
</dbReference>
<feature type="transmembrane region" description="Helical" evidence="4">
    <location>
        <begin position="400"/>
        <end position="422"/>
    </location>
</feature>
<dbReference type="InterPro" id="IPR003690">
    <property type="entry name" value="MTERF"/>
</dbReference>
<dbReference type="Pfam" id="PF02536">
    <property type="entry name" value="mTERF"/>
    <property type="match status" value="2"/>
</dbReference>
<evidence type="ECO:0000256" key="4">
    <source>
        <dbReference type="SAM" id="Phobius"/>
    </source>
</evidence>
<gene>
    <name evidence="5" type="ORF">G2W53_029664</name>
</gene>
<evidence type="ECO:0000256" key="2">
    <source>
        <dbReference type="ARBA" id="ARBA00022472"/>
    </source>
</evidence>
<evidence type="ECO:0000313" key="6">
    <source>
        <dbReference type="Proteomes" id="UP000634136"/>
    </source>
</evidence>
<dbReference type="PANTHER" id="PTHR13068">
    <property type="entry name" value="CGI-12 PROTEIN-RELATED"/>
    <property type="match status" value="1"/>
</dbReference>
<name>A0A834T557_9FABA</name>
<dbReference type="SMART" id="SM00733">
    <property type="entry name" value="Mterf"/>
    <property type="match status" value="8"/>
</dbReference>
<dbReference type="GO" id="GO:0006353">
    <property type="term" value="P:DNA-templated transcription termination"/>
    <property type="evidence" value="ECO:0007669"/>
    <property type="project" value="UniProtKB-KW"/>
</dbReference>
<keyword evidence="4" id="KW-1133">Transmembrane helix</keyword>
<keyword evidence="4" id="KW-0472">Membrane</keyword>
<keyword evidence="2" id="KW-0804">Transcription</keyword>
<dbReference type="EMBL" id="JAAIUW010000009">
    <property type="protein sequence ID" value="KAF7815695.1"/>
    <property type="molecule type" value="Genomic_DNA"/>
</dbReference>
<keyword evidence="3" id="KW-0809">Transit peptide</keyword>
<organism evidence="5 6">
    <name type="scientific">Senna tora</name>
    <dbReference type="NCBI Taxonomy" id="362788"/>
    <lineage>
        <taxon>Eukaryota</taxon>
        <taxon>Viridiplantae</taxon>
        <taxon>Streptophyta</taxon>
        <taxon>Embryophyta</taxon>
        <taxon>Tracheophyta</taxon>
        <taxon>Spermatophyta</taxon>
        <taxon>Magnoliopsida</taxon>
        <taxon>eudicotyledons</taxon>
        <taxon>Gunneridae</taxon>
        <taxon>Pentapetalae</taxon>
        <taxon>rosids</taxon>
        <taxon>fabids</taxon>
        <taxon>Fabales</taxon>
        <taxon>Fabaceae</taxon>
        <taxon>Caesalpinioideae</taxon>
        <taxon>Cassia clade</taxon>
        <taxon>Senna</taxon>
    </lineage>
</organism>
<dbReference type="OrthoDB" id="637682at2759"/>
<proteinExistence type="inferred from homology"/>